<keyword evidence="8" id="KW-0206">Cytoskeleton</keyword>
<dbReference type="PRINTS" id="PR02087">
    <property type="entry name" value="HAUSAUGMINL1"/>
</dbReference>
<evidence type="ECO:0000256" key="10">
    <source>
        <dbReference type="SAM" id="Coils"/>
    </source>
</evidence>
<dbReference type="InParanoid" id="A0A7M7LL96"/>
<evidence type="ECO:0008006" key="13">
    <source>
        <dbReference type="Google" id="ProtNLM"/>
    </source>
</evidence>
<evidence type="ECO:0000313" key="12">
    <source>
        <dbReference type="Proteomes" id="UP000007110"/>
    </source>
</evidence>
<keyword evidence="6" id="KW-0498">Mitosis</keyword>
<dbReference type="GO" id="GO:0005829">
    <property type="term" value="C:cytosol"/>
    <property type="evidence" value="ECO:0000318"/>
    <property type="project" value="GO_Central"/>
</dbReference>
<dbReference type="PANTHER" id="PTHR31570">
    <property type="entry name" value="HAUS AUGMIN-LIKE COMPLEX SUBUNIT 1"/>
    <property type="match status" value="1"/>
</dbReference>
<dbReference type="InterPro" id="IPR026243">
    <property type="entry name" value="HAUS1"/>
</dbReference>
<dbReference type="OMA" id="CEAQMES"/>
<comment type="similarity">
    <text evidence="2">Belongs to the HAUS1 family.</text>
</comment>
<dbReference type="CTD" id="115106"/>
<reference evidence="12" key="1">
    <citation type="submission" date="2015-02" db="EMBL/GenBank/DDBJ databases">
        <title>Genome sequencing for Strongylocentrotus purpuratus.</title>
        <authorList>
            <person name="Murali S."/>
            <person name="Liu Y."/>
            <person name="Vee V."/>
            <person name="English A."/>
            <person name="Wang M."/>
            <person name="Skinner E."/>
            <person name="Han Y."/>
            <person name="Muzny D.M."/>
            <person name="Worley K.C."/>
            <person name="Gibbs R.A."/>
        </authorList>
    </citation>
    <scope>NUCLEOTIDE SEQUENCE</scope>
</reference>
<dbReference type="GeneID" id="100893061"/>
<keyword evidence="7 10" id="KW-0175">Coiled coil</keyword>
<keyword evidence="9" id="KW-0131">Cell cycle</keyword>
<evidence type="ECO:0000256" key="2">
    <source>
        <dbReference type="ARBA" id="ARBA00005479"/>
    </source>
</evidence>
<protein>
    <recommendedName>
        <fullName evidence="13">HAUS augmin-like complex subunit 1</fullName>
    </recommendedName>
</protein>
<dbReference type="AlphaFoldDB" id="A0A7M7LL96"/>
<name>A0A7M7LL96_STRPU</name>
<proteinExistence type="inferred from homology"/>
<dbReference type="GO" id="GO:0070652">
    <property type="term" value="C:HAUS complex"/>
    <property type="evidence" value="ECO:0000318"/>
    <property type="project" value="GO_Central"/>
</dbReference>
<comment type="subcellular location">
    <subcellularLocation>
        <location evidence="1">Cytoplasm</location>
        <location evidence="1">Cytoskeleton</location>
        <location evidence="1">Spindle</location>
    </subcellularLocation>
</comment>
<evidence type="ECO:0000313" key="11">
    <source>
        <dbReference type="EnsemblMetazoa" id="XP_003725805"/>
    </source>
</evidence>
<evidence type="ECO:0000256" key="6">
    <source>
        <dbReference type="ARBA" id="ARBA00022776"/>
    </source>
</evidence>
<keyword evidence="12" id="KW-1185">Reference proteome</keyword>
<feature type="coiled-coil region" evidence="10">
    <location>
        <begin position="250"/>
        <end position="277"/>
    </location>
</feature>
<keyword evidence="4" id="KW-0132">Cell division</keyword>
<dbReference type="GO" id="GO:0051225">
    <property type="term" value="P:spindle assembly"/>
    <property type="evidence" value="ECO:0000318"/>
    <property type="project" value="GO_Central"/>
</dbReference>
<reference evidence="11" key="2">
    <citation type="submission" date="2021-01" db="UniProtKB">
        <authorList>
            <consortium name="EnsemblMetazoa"/>
        </authorList>
    </citation>
    <scope>IDENTIFICATION</scope>
</reference>
<evidence type="ECO:0000256" key="4">
    <source>
        <dbReference type="ARBA" id="ARBA00022618"/>
    </source>
</evidence>
<dbReference type="EnsemblMetazoa" id="XM_003725757">
    <property type="protein sequence ID" value="XP_003725805"/>
    <property type="gene ID" value="LOC100893061"/>
</dbReference>
<dbReference type="OrthoDB" id="5372507at2759"/>
<dbReference type="FunCoup" id="A0A7M7LL96">
    <property type="interactions" value="510"/>
</dbReference>
<evidence type="ECO:0000256" key="5">
    <source>
        <dbReference type="ARBA" id="ARBA00022701"/>
    </source>
</evidence>
<keyword evidence="3" id="KW-0963">Cytoplasm</keyword>
<organism evidence="11 12">
    <name type="scientific">Strongylocentrotus purpuratus</name>
    <name type="common">Purple sea urchin</name>
    <dbReference type="NCBI Taxonomy" id="7668"/>
    <lineage>
        <taxon>Eukaryota</taxon>
        <taxon>Metazoa</taxon>
        <taxon>Echinodermata</taxon>
        <taxon>Eleutherozoa</taxon>
        <taxon>Echinozoa</taxon>
        <taxon>Echinoidea</taxon>
        <taxon>Euechinoidea</taxon>
        <taxon>Echinacea</taxon>
        <taxon>Camarodonta</taxon>
        <taxon>Echinidea</taxon>
        <taxon>Strongylocentrotidae</taxon>
        <taxon>Strongylocentrotus</taxon>
    </lineage>
</organism>
<evidence type="ECO:0000256" key="1">
    <source>
        <dbReference type="ARBA" id="ARBA00004186"/>
    </source>
</evidence>
<evidence type="ECO:0000256" key="7">
    <source>
        <dbReference type="ARBA" id="ARBA00023054"/>
    </source>
</evidence>
<dbReference type="RefSeq" id="XP_003725805.1">
    <property type="nucleotide sequence ID" value="XM_003725757.3"/>
</dbReference>
<dbReference type="PANTHER" id="PTHR31570:SF1">
    <property type="entry name" value="HAUS AUGMIN-LIKE COMPLEX SUBUNIT 1"/>
    <property type="match status" value="1"/>
</dbReference>
<accession>A0A7M7LL96</accession>
<evidence type="ECO:0000256" key="8">
    <source>
        <dbReference type="ARBA" id="ARBA00023212"/>
    </source>
</evidence>
<evidence type="ECO:0000256" key="9">
    <source>
        <dbReference type="ARBA" id="ARBA00023306"/>
    </source>
</evidence>
<dbReference type="GO" id="GO:0051301">
    <property type="term" value="P:cell division"/>
    <property type="evidence" value="ECO:0007669"/>
    <property type="project" value="UniProtKB-KW"/>
</dbReference>
<dbReference type="GO" id="GO:0005819">
    <property type="term" value="C:spindle"/>
    <property type="evidence" value="ECO:0007669"/>
    <property type="project" value="UniProtKB-SubCell"/>
</dbReference>
<dbReference type="KEGG" id="spu:100893061"/>
<keyword evidence="5" id="KW-0493">Microtubule</keyword>
<dbReference type="Proteomes" id="UP000007110">
    <property type="component" value="Unassembled WGS sequence"/>
</dbReference>
<dbReference type="GO" id="GO:0005874">
    <property type="term" value="C:microtubule"/>
    <property type="evidence" value="ECO:0007669"/>
    <property type="project" value="UniProtKB-KW"/>
</dbReference>
<dbReference type="Pfam" id="PF25762">
    <property type="entry name" value="HAUS1"/>
    <property type="match status" value="1"/>
</dbReference>
<evidence type="ECO:0000256" key="3">
    <source>
        <dbReference type="ARBA" id="ARBA00022490"/>
    </source>
</evidence>
<dbReference type="GO" id="GO:0007098">
    <property type="term" value="P:centrosome cycle"/>
    <property type="evidence" value="ECO:0000318"/>
    <property type="project" value="GO_Central"/>
</dbReference>
<sequence>MADNHEVKEKHREVRCWLEEVFGDHTVPQYEINVKMVVMLHDLMQRCKERDTDKQILIDDLNDKTTEYHGEEKRLSSIVENVGLSPSSLSQSGNVSLRTLTNVAQTLQLQVTSASNYYLAMMNLTRELVALEDKRQEENLSNQKLFNKTKIAMIKTESLKKAMVSLEEQAKEEGPKLEDRMRQTGFYHSKSREYDNQLESLEVKLRETGVEPSLYHQSLVALSQELESLDTRLSPLKAKLDSYQNLPPNVPLAKVKIEEAKRQLMAMEAELSRNIDMMHM</sequence>